<dbReference type="GO" id="GO:0005524">
    <property type="term" value="F:ATP binding"/>
    <property type="evidence" value="ECO:0007669"/>
    <property type="project" value="UniProtKB-KW"/>
</dbReference>
<feature type="transmembrane region" description="Helical" evidence="7">
    <location>
        <begin position="194"/>
        <end position="214"/>
    </location>
</feature>
<feature type="compositionally biased region" description="Basic and acidic residues" evidence="6">
    <location>
        <begin position="1"/>
        <end position="12"/>
    </location>
</feature>
<evidence type="ECO:0000313" key="8">
    <source>
        <dbReference type="EMBL" id="GAA3536114.1"/>
    </source>
</evidence>
<dbReference type="PANTHER" id="PTHR30482">
    <property type="entry name" value="HIGH-AFFINITY BRANCHED-CHAIN AMINO ACID TRANSPORT SYSTEM PERMEASE"/>
    <property type="match status" value="1"/>
</dbReference>
<reference evidence="9" key="1">
    <citation type="journal article" date="2019" name="Int. J. Syst. Evol. Microbiol.">
        <title>The Global Catalogue of Microorganisms (GCM) 10K type strain sequencing project: providing services to taxonomists for standard genome sequencing and annotation.</title>
        <authorList>
            <consortium name="The Broad Institute Genomics Platform"/>
            <consortium name="The Broad Institute Genome Sequencing Center for Infectious Disease"/>
            <person name="Wu L."/>
            <person name="Ma J."/>
        </authorList>
    </citation>
    <scope>NUCLEOTIDE SEQUENCE [LARGE SCALE GENOMIC DNA]</scope>
    <source>
        <strain evidence="9">JCM 17460</strain>
    </source>
</reference>
<evidence type="ECO:0000256" key="7">
    <source>
        <dbReference type="SAM" id="Phobius"/>
    </source>
</evidence>
<evidence type="ECO:0000313" key="9">
    <source>
        <dbReference type="Proteomes" id="UP001500301"/>
    </source>
</evidence>
<comment type="subcellular location">
    <subcellularLocation>
        <location evidence="1">Cell membrane</location>
        <topology evidence="1">Multi-pass membrane protein</topology>
    </subcellularLocation>
</comment>
<sequence length="361" mass="38352">MTALMEGREAKTRLPSPDAASRRSAAKQAGILAIVCALVLLAAPSDYTVRIATMILIYAALAMGLNVVVGLAGLLDLGFIAFFGVGAYSYALLASNLHDIHINFWLMVPVGMLAAALLGVVVGLPALRTHGDYLAIVTLGFGEIVFILLVNLDRPINITNGPQGVLGIDLPAVGGWQIGREDVYLGPIGLTTTMQFFVLAALYTAGVMYCALRLRDARLGRAWRAMQESEAATSSCGVSIVRAKLSAFVFGASVAGGAGVLTAAWYGSVFPDSFLFSESIKVLAMVVLGGIGSVWGALAGAVVLVFMPELLREFDQYRLLIFGLVLVLVMRLRPQGLFASGTPRVRRWTLRRSTTRRGGSS</sequence>
<dbReference type="Proteomes" id="UP001500301">
    <property type="component" value="Unassembled WGS sequence"/>
</dbReference>
<keyword evidence="5 7" id="KW-0472">Membrane</keyword>
<dbReference type="RefSeq" id="WP_218235782.1">
    <property type="nucleotide sequence ID" value="NZ_BAABBB010000012.1"/>
</dbReference>
<keyword evidence="9" id="KW-1185">Reference proteome</keyword>
<feature type="transmembrane region" description="Helical" evidence="7">
    <location>
        <begin position="247"/>
        <end position="268"/>
    </location>
</feature>
<feature type="region of interest" description="Disordered" evidence="6">
    <location>
        <begin position="1"/>
        <end position="20"/>
    </location>
</feature>
<accession>A0ABP6VL58</accession>
<evidence type="ECO:0000256" key="6">
    <source>
        <dbReference type="SAM" id="MobiDB-lite"/>
    </source>
</evidence>
<dbReference type="PANTHER" id="PTHR30482:SF10">
    <property type="entry name" value="HIGH-AFFINITY BRANCHED-CHAIN AMINO ACID TRANSPORT PROTEIN BRAE"/>
    <property type="match status" value="1"/>
</dbReference>
<feature type="transmembrane region" description="Helical" evidence="7">
    <location>
        <begin position="280"/>
        <end position="307"/>
    </location>
</feature>
<feature type="transmembrane region" description="Helical" evidence="7">
    <location>
        <begin position="133"/>
        <end position="152"/>
    </location>
</feature>
<keyword evidence="8" id="KW-0067">ATP-binding</keyword>
<proteinExistence type="predicted"/>
<feature type="transmembrane region" description="Helical" evidence="7">
    <location>
        <begin position="25"/>
        <end position="43"/>
    </location>
</feature>
<evidence type="ECO:0000256" key="3">
    <source>
        <dbReference type="ARBA" id="ARBA00022692"/>
    </source>
</evidence>
<feature type="transmembrane region" description="Helical" evidence="7">
    <location>
        <begin position="104"/>
        <end position="126"/>
    </location>
</feature>
<feature type="transmembrane region" description="Helical" evidence="7">
    <location>
        <begin position="319"/>
        <end position="338"/>
    </location>
</feature>
<dbReference type="InterPro" id="IPR043428">
    <property type="entry name" value="LivM-like"/>
</dbReference>
<dbReference type="CDD" id="cd06581">
    <property type="entry name" value="TM_PBP1_LivM_like"/>
    <property type="match status" value="1"/>
</dbReference>
<dbReference type="Pfam" id="PF02653">
    <property type="entry name" value="BPD_transp_2"/>
    <property type="match status" value="1"/>
</dbReference>
<evidence type="ECO:0000256" key="1">
    <source>
        <dbReference type="ARBA" id="ARBA00004651"/>
    </source>
</evidence>
<evidence type="ECO:0000256" key="5">
    <source>
        <dbReference type="ARBA" id="ARBA00023136"/>
    </source>
</evidence>
<dbReference type="InterPro" id="IPR001851">
    <property type="entry name" value="ABC_transp_permease"/>
</dbReference>
<comment type="caution">
    <text evidence="8">The sequence shown here is derived from an EMBL/GenBank/DDBJ whole genome shotgun (WGS) entry which is preliminary data.</text>
</comment>
<keyword evidence="4 7" id="KW-1133">Transmembrane helix</keyword>
<organism evidence="8 9">
    <name type="scientific">Nocardioides daeguensis</name>
    <dbReference type="NCBI Taxonomy" id="908359"/>
    <lineage>
        <taxon>Bacteria</taxon>
        <taxon>Bacillati</taxon>
        <taxon>Actinomycetota</taxon>
        <taxon>Actinomycetes</taxon>
        <taxon>Propionibacteriales</taxon>
        <taxon>Nocardioidaceae</taxon>
        <taxon>Nocardioides</taxon>
    </lineage>
</organism>
<keyword evidence="8" id="KW-0547">Nucleotide-binding</keyword>
<evidence type="ECO:0000256" key="4">
    <source>
        <dbReference type="ARBA" id="ARBA00022989"/>
    </source>
</evidence>
<name>A0ABP6VL58_9ACTN</name>
<evidence type="ECO:0000256" key="2">
    <source>
        <dbReference type="ARBA" id="ARBA00022475"/>
    </source>
</evidence>
<protein>
    <submittedName>
        <fullName evidence="8">ABC transporter ATP-binding protein</fullName>
    </submittedName>
</protein>
<gene>
    <name evidence="8" type="ORF">GCM10022263_24900</name>
</gene>
<feature type="transmembrane region" description="Helical" evidence="7">
    <location>
        <begin position="55"/>
        <end position="84"/>
    </location>
</feature>
<dbReference type="EMBL" id="BAABBB010000012">
    <property type="protein sequence ID" value="GAA3536114.1"/>
    <property type="molecule type" value="Genomic_DNA"/>
</dbReference>
<keyword evidence="3 7" id="KW-0812">Transmembrane</keyword>
<keyword evidence="2" id="KW-1003">Cell membrane</keyword>